<proteinExistence type="predicted"/>
<comment type="caution">
    <text evidence="1">The sequence shown here is derived from an EMBL/GenBank/DDBJ whole genome shotgun (WGS) entry which is preliminary data.</text>
</comment>
<keyword evidence="2" id="KW-1185">Reference proteome</keyword>
<gene>
    <name evidence="1" type="ORF">F5144DRAFT_653242</name>
</gene>
<evidence type="ECO:0000313" key="1">
    <source>
        <dbReference type="EMBL" id="KAH6627805.1"/>
    </source>
</evidence>
<evidence type="ECO:0000313" key="2">
    <source>
        <dbReference type="Proteomes" id="UP000724584"/>
    </source>
</evidence>
<accession>A0ACB7P3P9</accession>
<dbReference type="Proteomes" id="UP000724584">
    <property type="component" value="Unassembled WGS sequence"/>
</dbReference>
<reference evidence="1 2" key="1">
    <citation type="journal article" date="2021" name="Nat. Commun.">
        <title>Genetic determinants of endophytism in the Arabidopsis root mycobiome.</title>
        <authorList>
            <person name="Mesny F."/>
            <person name="Miyauchi S."/>
            <person name="Thiergart T."/>
            <person name="Pickel B."/>
            <person name="Atanasova L."/>
            <person name="Karlsson M."/>
            <person name="Huettel B."/>
            <person name="Barry K.W."/>
            <person name="Haridas S."/>
            <person name="Chen C."/>
            <person name="Bauer D."/>
            <person name="Andreopoulos W."/>
            <person name="Pangilinan J."/>
            <person name="LaButti K."/>
            <person name="Riley R."/>
            <person name="Lipzen A."/>
            <person name="Clum A."/>
            <person name="Drula E."/>
            <person name="Henrissat B."/>
            <person name="Kohler A."/>
            <person name="Grigoriev I.V."/>
            <person name="Martin F.M."/>
            <person name="Hacquard S."/>
        </authorList>
    </citation>
    <scope>NUCLEOTIDE SEQUENCE [LARGE SCALE GENOMIC DNA]</scope>
    <source>
        <strain evidence="1 2">MPI-SDFR-AT-0079</strain>
    </source>
</reference>
<name>A0ACB7P3P9_9PEZI</name>
<sequence>MAETTPQSSEPRLPRVTIQFCTQCKWMLRAAYYAQELLSTFSVSLGEVALQPATGGVFVVEIATAAAEQPATATTTSTSTATATPTSTPTRQTKAVLWDRKIDGGFPEVKELKRRVRDVIQPGRDLGHVDRDYGRSGQGQGQDQGEGGEGGAKKEVKKEVKKEEEGAGKAGEEQTGKVCGVEGGAGCEDCQ</sequence>
<organism evidence="1 2">
    <name type="scientific">Chaetomium tenue</name>
    <dbReference type="NCBI Taxonomy" id="1854479"/>
    <lineage>
        <taxon>Eukaryota</taxon>
        <taxon>Fungi</taxon>
        <taxon>Dikarya</taxon>
        <taxon>Ascomycota</taxon>
        <taxon>Pezizomycotina</taxon>
        <taxon>Sordariomycetes</taxon>
        <taxon>Sordariomycetidae</taxon>
        <taxon>Sordariales</taxon>
        <taxon>Chaetomiaceae</taxon>
        <taxon>Chaetomium</taxon>
    </lineage>
</organism>
<protein>
    <submittedName>
        <fullName evidence="1">Rdx family-domain-containing protein</fullName>
    </submittedName>
</protein>
<dbReference type="EMBL" id="JAGIZQ010000005">
    <property type="protein sequence ID" value="KAH6627805.1"/>
    <property type="molecule type" value="Genomic_DNA"/>
</dbReference>